<accession>A0A1G5QC09</accession>
<evidence type="ECO:0000256" key="2">
    <source>
        <dbReference type="ARBA" id="ARBA00014363"/>
    </source>
</evidence>
<dbReference type="InterPro" id="IPR008921">
    <property type="entry name" value="DNA_pol3_clamp-load_cplx_C"/>
</dbReference>
<dbReference type="InterPro" id="IPR027417">
    <property type="entry name" value="P-loop_NTPase"/>
</dbReference>
<evidence type="ECO:0000256" key="3">
    <source>
        <dbReference type="ARBA" id="ARBA00022679"/>
    </source>
</evidence>
<sequence>MSDEPLKPYPWQAAIWHELVRRHRADRLPHALLLTGPQGIGKRSLAAALAQALLCEQPEEEGTACGRCRGCTLYAAGSHPDFLMLEPLEEGKSITVDRVRGVVAFQGLKGQYGNRRVAIVSPADRLNVNAANALLKTLEEPTADMLLLLCSSRPSALLPTIRSRCQQVPLPPATPEQAGEWLQNRVEEPGAAADLLAMSGGAPLAALELASGEQLMVRESVIEALQALSEQRELPLAVAEQWFKGGAEPVLRWLSSCLTDLIRLRSAPHSARLSNPDLRGRLQPLAEQVDLGALYRLLDRTQQGVRQVQHQVNAQLVLEEIVITWARYFRALCR</sequence>
<name>A0A1G5QC09_9GAMM</name>
<dbReference type="STRING" id="415747.SAMN03097708_01794"/>
<dbReference type="PANTHER" id="PTHR11669">
    <property type="entry name" value="REPLICATION FACTOR C / DNA POLYMERASE III GAMMA-TAU SUBUNIT"/>
    <property type="match status" value="1"/>
</dbReference>
<dbReference type="PANTHER" id="PTHR11669:SF8">
    <property type="entry name" value="DNA POLYMERASE III SUBUNIT DELTA"/>
    <property type="match status" value="1"/>
</dbReference>
<dbReference type="GO" id="GO:0003677">
    <property type="term" value="F:DNA binding"/>
    <property type="evidence" value="ECO:0007669"/>
    <property type="project" value="InterPro"/>
</dbReference>
<evidence type="ECO:0000313" key="10">
    <source>
        <dbReference type="Proteomes" id="UP000199648"/>
    </source>
</evidence>
<evidence type="ECO:0000256" key="7">
    <source>
        <dbReference type="ARBA" id="ARBA00049244"/>
    </source>
</evidence>
<dbReference type="InterPro" id="IPR004622">
    <property type="entry name" value="DNA_pol_HolB"/>
</dbReference>
<evidence type="ECO:0000256" key="6">
    <source>
        <dbReference type="ARBA" id="ARBA00022932"/>
    </source>
</evidence>
<dbReference type="NCBIfam" id="NF004310">
    <property type="entry name" value="PRK05707.1"/>
    <property type="match status" value="1"/>
</dbReference>
<dbReference type="Proteomes" id="UP000199648">
    <property type="component" value="Unassembled WGS sequence"/>
</dbReference>
<dbReference type="GO" id="GO:0008408">
    <property type="term" value="F:3'-5' exonuclease activity"/>
    <property type="evidence" value="ECO:0007669"/>
    <property type="project" value="InterPro"/>
</dbReference>
<dbReference type="EC" id="2.7.7.7" evidence="1"/>
<dbReference type="SUPFAM" id="SSF48019">
    <property type="entry name" value="post-AAA+ oligomerization domain-like"/>
    <property type="match status" value="1"/>
</dbReference>
<keyword evidence="4" id="KW-0548">Nucleotidyltransferase</keyword>
<keyword evidence="3" id="KW-0808">Transferase</keyword>
<keyword evidence="5" id="KW-0235">DNA replication</keyword>
<protein>
    <recommendedName>
        <fullName evidence="2">DNA polymerase III subunit delta'</fullName>
        <ecNumber evidence="1">2.7.7.7</ecNumber>
    </recommendedName>
</protein>
<dbReference type="Gene3D" id="1.20.272.10">
    <property type="match status" value="1"/>
</dbReference>
<dbReference type="SUPFAM" id="SSF52540">
    <property type="entry name" value="P-loop containing nucleoside triphosphate hydrolases"/>
    <property type="match status" value="1"/>
</dbReference>
<dbReference type="Gene3D" id="3.40.50.300">
    <property type="entry name" value="P-loop containing nucleotide triphosphate hydrolases"/>
    <property type="match status" value="1"/>
</dbReference>
<dbReference type="Pfam" id="PF09115">
    <property type="entry name" value="DNApol3-delta_C"/>
    <property type="match status" value="1"/>
</dbReference>
<dbReference type="GO" id="GO:0009360">
    <property type="term" value="C:DNA polymerase III complex"/>
    <property type="evidence" value="ECO:0007669"/>
    <property type="project" value="InterPro"/>
</dbReference>
<dbReference type="InterPro" id="IPR050238">
    <property type="entry name" value="DNA_Rep/Repair_Clamp_Loader"/>
</dbReference>
<dbReference type="NCBIfam" id="TIGR00678">
    <property type="entry name" value="holB"/>
    <property type="match status" value="1"/>
</dbReference>
<comment type="catalytic activity">
    <reaction evidence="7">
        <text>DNA(n) + a 2'-deoxyribonucleoside 5'-triphosphate = DNA(n+1) + diphosphate</text>
        <dbReference type="Rhea" id="RHEA:22508"/>
        <dbReference type="Rhea" id="RHEA-COMP:17339"/>
        <dbReference type="Rhea" id="RHEA-COMP:17340"/>
        <dbReference type="ChEBI" id="CHEBI:33019"/>
        <dbReference type="ChEBI" id="CHEBI:61560"/>
        <dbReference type="ChEBI" id="CHEBI:173112"/>
        <dbReference type="EC" id="2.7.7.7"/>
    </reaction>
</comment>
<evidence type="ECO:0000313" key="9">
    <source>
        <dbReference type="EMBL" id="SCZ59126.1"/>
    </source>
</evidence>
<keyword evidence="6" id="KW-0239">DNA-directed DNA polymerase</keyword>
<evidence type="ECO:0000259" key="8">
    <source>
        <dbReference type="Pfam" id="PF09115"/>
    </source>
</evidence>
<dbReference type="OrthoDB" id="9811073at2"/>
<organism evidence="9 10">
    <name type="scientific">Thiohalomonas denitrificans</name>
    <dbReference type="NCBI Taxonomy" id="415747"/>
    <lineage>
        <taxon>Bacteria</taxon>
        <taxon>Pseudomonadati</taxon>
        <taxon>Pseudomonadota</taxon>
        <taxon>Gammaproteobacteria</taxon>
        <taxon>Thiohalomonadales</taxon>
        <taxon>Thiohalomonadaceae</taxon>
        <taxon>Thiohalomonas</taxon>
    </lineage>
</organism>
<proteinExistence type="predicted"/>
<dbReference type="AlphaFoldDB" id="A0A1G5QC09"/>
<evidence type="ECO:0000256" key="4">
    <source>
        <dbReference type="ARBA" id="ARBA00022695"/>
    </source>
</evidence>
<dbReference type="GO" id="GO:0006261">
    <property type="term" value="P:DNA-templated DNA replication"/>
    <property type="evidence" value="ECO:0007669"/>
    <property type="project" value="TreeGrafter"/>
</dbReference>
<dbReference type="GO" id="GO:0003887">
    <property type="term" value="F:DNA-directed DNA polymerase activity"/>
    <property type="evidence" value="ECO:0007669"/>
    <property type="project" value="UniProtKB-KW"/>
</dbReference>
<evidence type="ECO:0000256" key="5">
    <source>
        <dbReference type="ARBA" id="ARBA00022705"/>
    </source>
</evidence>
<evidence type="ECO:0000256" key="1">
    <source>
        <dbReference type="ARBA" id="ARBA00012417"/>
    </source>
</evidence>
<keyword evidence="10" id="KW-1185">Reference proteome</keyword>
<feature type="domain" description="DNA polymerase III delta subunit C-terminal" evidence="8">
    <location>
        <begin position="215"/>
        <end position="325"/>
    </location>
</feature>
<gene>
    <name evidence="9" type="ORF">SAMN03097708_01794</name>
</gene>
<reference evidence="9 10" key="1">
    <citation type="submission" date="2016-10" db="EMBL/GenBank/DDBJ databases">
        <authorList>
            <person name="de Groot N.N."/>
        </authorList>
    </citation>
    <scope>NUCLEOTIDE SEQUENCE [LARGE SCALE GENOMIC DNA]</scope>
    <source>
        <strain evidence="9 10">HLD2</strain>
    </source>
</reference>
<dbReference type="InterPro" id="IPR015199">
    <property type="entry name" value="DNA_pol_III_delta_C"/>
</dbReference>
<dbReference type="RefSeq" id="WP_092995638.1">
    <property type="nucleotide sequence ID" value="NZ_FMWD01000005.1"/>
</dbReference>
<dbReference type="Pfam" id="PF13177">
    <property type="entry name" value="DNA_pol3_delta2"/>
    <property type="match status" value="1"/>
</dbReference>
<dbReference type="EMBL" id="FMWD01000005">
    <property type="protein sequence ID" value="SCZ59126.1"/>
    <property type="molecule type" value="Genomic_DNA"/>
</dbReference>